<feature type="signal peptide" evidence="6">
    <location>
        <begin position="1"/>
        <end position="25"/>
    </location>
</feature>
<dbReference type="PANTHER" id="PTHR21700:SF32">
    <property type="entry name" value="TRANSTHYRETIN-LIKE FAMILY PROTEIN"/>
    <property type="match status" value="1"/>
</dbReference>
<proteinExistence type="inferred from homology"/>
<dbReference type="Pfam" id="PF01060">
    <property type="entry name" value="TTR-52"/>
    <property type="match status" value="1"/>
</dbReference>
<keyword evidence="3" id="KW-0964">Secreted</keyword>
<dbReference type="GO" id="GO:0005576">
    <property type="term" value="C:extracellular region"/>
    <property type="evidence" value="ECO:0007669"/>
    <property type="project" value="UniProtKB-SubCell"/>
</dbReference>
<reference evidence="7 8" key="1">
    <citation type="submission" date="2015-09" db="EMBL/GenBank/DDBJ databases">
        <title>Draft genome of the parasitic nematode Teladorsagia circumcincta isolate WARC Sus (inbred).</title>
        <authorList>
            <person name="Mitreva M."/>
        </authorList>
    </citation>
    <scope>NUCLEOTIDE SEQUENCE [LARGE SCALE GENOMIC DNA]</scope>
    <source>
        <strain evidence="7 8">S</strain>
    </source>
</reference>
<evidence type="ECO:0000256" key="6">
    <source>
        <dbReference type="SAM" id="SignalP"/>
    </source>
</evidence>
<evidence type="ECO:0000256" key="4">
    <source>
        <dbReference type="ARBA" id="ARBA00022729"/>
    </source>
</evidence>
<dbReference type="InterPro" id="IPR001534">
    <property type="entry name" value="Transthyretin-like"/>
</dbReference>
<feature type="region of interest" description="Disordered" evidence="5">
    <location>
        <begin position="148"/>
        <end position="184"/>
    </location>
</feature>
<evidence type="ECO:0000256" key="3">
    <source>
        <dbReference type="ARBA" id="ARBA00022525"/>
    </source>
</evidence>
<dbReference type="AlphaFoldDB" id="A0A2G9UZR1"/>
<gene>
    <name evidence="7" type="ORF">TELCIR_02197</name>
</gene>
<protein>
    <submittedName>
        <fullName evidence="7">Transthyretin-like family protein</fullName>
    </submittedName>
</protein>
<name>A0A2G9UZR1_TELCI</name>
<evidence type="ECO:0000256" key="1">
    <source>
        <dbReference type="ARBA" id="ARBA00004613"/>
    </source>
</evidence>
<dbReference type="EMBL" id="KZ345110">
    <property type="protein sequence ID" value="PIO75749.1"/>
    <property type="molecule type" value="Genomic_DNA"/>
</dbReference>
<accession>A0A2G9UZR1</accession>
<dbReference type="Proteomes" id="UP000230423">
    <property type="component" value="Unassembled WGS sequence"/>
</dbReference>
<evidence type="ECO:0000313" key="7">
    <source>
        <dbReference type="EMBL" id="PIO75749.1"/>
    </source>
</evidence>
<evidence type="ECO:0000256" key="2">
    <source>
        <dbReference type="ARBA" id="ARBA00010112"/>
    </source>
</evidence>
<comment type="similarity">
    <text evidence="2">Belongs to the nematode transthyretin-like family.</text>
</comment>
<evidence type="ECO:0000256" key="5">
    <source>
        <dbReference type="SAM" id="MobiDB-lite"/>
    </source>
</evidence>
<keyword evidence="4 6" id="KW-0732">Signal</keyword>
<dbReference type="Gene3D" id="2.60.40.3330">
    <property type="match status" value="1"/>
</dbReference>
<evidence type="ECO:0000313" key="8">
    <source>
        <dbReference type="Proteomes" id="UP000230423"/>
    </source>
</evidence>
<comment type="subcellular location">
    <subcellularLocation>
        <location evidence="1">Secreted</location>
    </subcellularLocation>
</comment>
<dbReference type="GO" id="GO:0009986">
    <property type="term" value="C:cell surface"/>
    <property type="evidence" value="ECO:0007669"/>
    <property type="project" value="InterPro"/>
</dbReference>
<dbReference type="PANTHER" id="PTHR21700">
    <property type="entry name" value="TRANSTHYRETIN-LIKE FAMILY PROTEIN-RELATED"/>
    <property type="match status" value="1"/>
</dbReference>
<keyword evidence="8" id="KW-1185">Reference proteome</keyword>
<feature type="chain" id="PRO_5013668288" evidence="6">
    <location>
        <begin position="26"/>
        <end position="184"/>
    </location>
</feature>
<feature type="compositionally biased region" description="Basic residues" evidence="5">
    <location>
        <begin position="148"/>
        <end position="161"/>
    </location>
</feature>
<organism evidence="7 8">
    <name type="scientific">Teladorsagia circumcincta</name>
    <name type="common">Brown stomach worm</name>
    <name type="synonym">Ostertagia circumcincta</name>
    <dbReference type="NCBI Taxonomy" id="45464"/>
    <lineage>
        <taxon>Eukaryota</taxon>
        <taxon>Metazoa</taxon>
        <taxon>Ecdysozoa</taxon>
        <taxon>Nematoda</taxon>
        <taxon>Chromadorea</taxon>
        <taxon>Rhabditida</taxon>
        <taxon>Rhabditina</taxon>
        <taxon>Rhabditomorpha</taxon>
        <taxon>Strongyloidea</taxon>
        <taxon>Trichostrongylidae</taxon>
        <taxon>Teladorsagia</taxon>
    </lineage>
</organism>
<dbReference type="OrthoDB" id="5821199at2759"/>
<sequence>MYSENKHMLWKLLFVALFLFVDVSCRSIAIKGNLKCGKYPAGQILLRLWDSSQVEGTVDKLIDQTHSDSDGNFNLTAHGTLKNGWQPILSVHHDCDDAKKAGRRMLKFRLPKKYVEDGDEPKKTFDLGIFNLEAHIIESEERVEEITRRRRHRSRAHRSIRHSNNTTPHPLEQFDSPEDRIEPW</sequence>
<dbReference type="InterPro" id="IPR038479">
    <property type="entry name" value="Transthyretin-like_sf"/>
</dbReference>